<evidence type="ECO:0000313" key="4">
    <source>
        <dbReference type="Proteomes" id="UP000660668"/>
    </source>
</evidence>
<keyword evidence="3" id="KW-0540">Nuclease</keyword>
<gene>
    <name evidence="3" type="ORF">ISU10_15175</name>
</gene>
<keyword evidence="1" id="KW-0732">Signal</keyword>
<dbReference type="PANTHER" id="PTHR24094">
    <property type="entry name" value="SECRETED PROTEIN"/>
    <property type="match status" value="1"/>
</dbReference>
<accession>A0A930YJF3</accession>
<dbReference type="EMBL" id="JADKPO010000020">
    <property type="protein sequence ID" value="MBF4769108.1"/>
    <property type="molecule type" value="Genomic_DNA"/>
</dbReference>
<keyword evidence="4" id="KW-1185">Reference proteome</keyword>
<dbReference type="GO" id="GO:0004519">
    <property type="term" value="F:endonuclease activity"/>
    <property type="evidence" value="ECO:0007669"/>
    <property type="project" value="UniProtKB-KW"/>
</dbReference>
<feature type="signal peptide" evidence="1">
    <location>
        <begin position="1"/>
        <end position="21"/>
    </location>
</feature>
<evidence type="ECO:0000259" key="2">
    <source>
        <dbReference type="Pfam" id="PF07510"/>
    </source>
</evidence>
<sequence length="219" mass="25191">MRRLTFALIVAMLFTAAAASAASATTGDRIRELLATVEVTATAPYHPGYDRDCDPGACVFGEEWTDDNTTRFGHNGCTTRQDVLLEQMHHIELRWGSKCRIYQARMRDPYTGRYVTWRRDGYRIQIDHVYPLSRAWYAGAWAWSQHRRVNFANNVDRELVATWGQANQDKGNLTPADWLPPREAYHCRYVLKYLQVAVRWDLSITQADADVMQDVASRC</sequence>
<name>A0A930YJF3_9ACTN</name>
<keyword evidence="3" id="KW-0255">Endonuclease</keyword>
<comment type="caution">
    <text evidence="3">The sequence shown here is derived from an EMBL/GenBank/DDBJ whole genome shotgun (WGS) entry which is preliminary data.</text>
</comment>
<keyword evidence="3" id="KW-0378">Hydrolase</keyword>
<dbReference type="PANTHER" id="PTHR24094:SF15">
    <property type="entry name" value="AMP-DEPENDENT SYNTHETASE_LIGASE DOMAIN-CONTAINING PROTEIN-RELATED"/>
    <property type="match status" value="1"/>
</dbReference>
<feature type="domain" description="GmrSD restriction endonucleases C-terminal" evidence="2">
    <location>
        <begin position="79"/>
        <end position="213"/>
    </location>
</feature>
<dbReference type="Pfam" id="PF07510">
    <property type="entry name" value="GmrSD_C"/>
    <property type="match status" value="1"/>
</dbReference>
<reference evidence="3" key="1">
    <citation type="submission" date="2020-11" db="EMBL/GenBank/DDBJ databases">
        <title>Nocardioides cynanchi sp. nov., isolated from soil of rhizosphere of Cynanchum wilfordii.</title>
        <authorList>
            <person name="Lee J.-S."/>
            <person name="Suh M.K."/>
            <person name="Kim J.-S."/>
        </authorList>
    </citation>
    <scope>NUCLEOTIDE SEQUENCE</scope>
    <source>
        <strain evidence="3">KCTC 19276</strain>
    </source>
</reference>
<dbReference type="InterPro" id="IPR011089">
    <property type="entry name" value="GmrSD_C"/>
</dbReference>
<dbReference type="RefSeq" id="WP_194697245.1">
    <property type="nucleotide sequence ID" value="NZ_JADKPO010000020.1"/>
</dbReference>
<evidence type="ECO:0000256" key="1">
    <source>
        <dbReference type="SAM" id="SignalP"/>
    </source>
</evidence>
<evidence type="ECO:0000313" key="3">
    <source>
        <dbReference type="EMBL" id="MBF4769108.1"/>
    </source>
</evidence>
<organism evidence="3 4">
    <name type="scientific">Nocardioides agariphilus</name>
    <dbReference type="NCBI Taxonomy" id="433664"/>
    <lineage>
        <taxon>Bacteria</taxon>
        <taxon>Bacillati</taxon>
        <taxon>Actinomycetota</taxon>
        <taxon>Actinomycetes</taxon>
        <taxon>Propionibacteriales</taxon>
        <taxon>Nocardioidaceae</taxon>
        <taxon>Nocardioides</taxon>
    </lineage>
</organism>
<dbReference type="AlphaFoldDB" id="A0A930YJF3"/>
<dbReference type="Proteomes" id="UP000660668">
    <property type="component" value="Unassembled WGS sequence"/>
</dbReference>
<feature type="chain" id="PRO_5038126116" evidence="1">
    <location>
        <begin position="22"/>
        <end position="219"/>
    </location>
</feature>
<proteinExistence type="predicted"/>
<protein>
    <submittedName>
        <fullName evidence="3">HNH endonuclease</fullName>
    </submittedName>
</protein>